<evidence type="ECO:0000256" key="8">
    <source>
        <dbReference type="SAM" id="MobiDB-lite"/>
    </source>
</evidence>
<protein>
    <recommendedName>
        <fullName evidence="2 7">ubiquitinyl hydrolase 1</fullName>
        <ecNumber evidence="2 7">3.4.19.12</ecNumber>
    </recommendedName>
</protein>
<sequence>MPPKKQNRPNGAVMKPGNSTKSSPVNPAPVSKSNKRKSDESNANVNGVNGKRHKGSPDQQNGLPVNRKDWAYDELLRAAVEPLSTKDIDEWDGWVELESDPAFLSSMLADCGVRNVKVEELISMEDDNLVLLSQPFFGLIFLHECQPESDEEAAEDDEDSDDVWFANQTIDNACATIALMNIIMNCPQVDLGPELQKFKDETEEFSSPLKGQALGSNSFIRKNHNSLARRIDVFNSDLNLQAGLRKFTASKTRESPPKKKKKKAASVEEPEPGTQGYHYVAYVEVKGWIWRLDGLKAPVKLGRVPDGENLISAARPYIQAHIATFNDSVYFSLMVLSESPLARTIAQLAQTVVHFDELSTRAGSDPQLAALLQASEQPRVRLGLGLRQYGLTHDILNNVQTDGEFLQKVTDPEADMNELYQLYLDLINEQKMLLGSHRDETGILNASRRTYDSRKHDALAMINRWVEAIGAHGKLEKFASGTLDATDVAGEQAAADVAQAAEADEGEEADEAEAAEEGIEANGANGANGNEADEDDDGTTLIDSDDPDA</sequence>
<accession>A0A8K0WZW0</accession>
<reference evidence="10" key="1">
    <citation type="journal article" date="2021" name="Nat. Commun.">
        <title>Genetic determinants of endophytism in the Arabidopsis root mycobiome.</title>
        <authorList>
            <person name="Mesny F."/>
            <person name="Miyauchi S."/>
            <person name="Thiergart T."/>
            <person name="Pickel B."/>
            <person name="Atanasova L."/>
            <person name="Karlsson M."/>
            <person name="Huettel B."/>
            <person name="Barry K.W."/>
            <person name="Haridas S."/>
            <person name="Chen C."/>
            <person name="Bauer D."/>
            <person name="Andreopoulos W."/>
            <person name="Pangilinan J."/>
            <person name="LaButti K."/>
            <person name="Riley R."/>
            <person name="Lipzen A."/>
            <person name="Clum A."/>
            <person name="Drula E."/>
            <person name="Henrissat B."/>
            <person name="Kohler A."/>
            <person name="Grigoriev I.V."/>
            <person name="Martin F.M."/>
            <person name="Hacquard S."/>
        </authorList>
    </citation>
    <scope>NUCLEOTIDE SEQUENCE</scope>
    <source>
        <strain evidence="10">MPI-CAGE-AT-0016</strain>
    </source>
</reference>
<dbReference type="InterPro" id="IPR036959">
    <property type="entry name" value="Peptidase_C12_UCH_sf"/>
</dbReference>
<feature type="compositionally biased region" description="Acidic residues" evidence="8">
    <location>
        <begin position="531"/>
        <end position="549"/>
    </location>
</feature>
<dbReference type="Gene3D" id="3.40.532.10">
    <property type="entry name" value="Peptidase C12, ubiquitin carboxyl-terminal hydrolase"/>
    <property type="match status" value="1"/>
</dbReference>
<feature type="region of interest" description="Disordered" evidence="8">
    <location>
        <begin position="1"/>
        <end position="66"/>
    </location>
</feature>
<dbReference type="PANTHER" id="PTHR10589">
    <property type="entry name" value="UBIQUITIN CARBOXYL-TERMINAL HYDROLASE"/>
    <property type="match status" value="1"/>
</dbReference>
<feature type="site" description="Important for enzyme activity" evidence="7">
    <location>
        <position position="293"/>
    </location>
</feature>
<dbReference type="PANTHER" id="PTHR10589:SF29">
    <property type="entry name" value="UBIQUITIN CARBOXYL-TERMINAL HYDROLASE"/>
    <property type="match status" value="1"/>
</dbReference>
<feature type="region of interest" description="Disordered" evidence="8">
    <location>
        <begin position="247"/>
        <end position="272"/>
    </location>
</feature>
<dbReference type="Proteomes" id="UP000813385">
    <property type="component" value="Unassembled WGS sequence"/>
</dbReference>
<gene>
    <name evidence="10" type="ORF">B0T11DRAFT_133011</name>
</gene>
<evidence type="ECO:0000313" key="11">
    <source>
        <dbReference type="Proteomes" id="UP000813385"/>
    </source>
</evidence>
<evidence type="ECO:0000256" key="3">
    <source>
        <dbReference type="ARBA" id="ARBA00022670"/>
    </source>
</evidence>
<name>A0A8K0WZW0_9PEZI</name>
<keyword evidence="6 7" id="KW-0788">Thiol protease</keyword>
<feature type="site" description="Transition state stabilizer" evidence="7">
    <location>
        <position position="168"/>
    </location>
</feature>
<comment type="catalytic activity">
    <reaction evidence="1 7">
        <text>Thiol-dependent hydrolysis of ester, thioester, amide, peptide and isopeptide bonds formed by the C-terminal Gly of ubiquitin (a 76-residue protein attached to proteins as an intracellular targeting signal).</text>
        <dbReference type="EC" id="3.4.19.12"/>
    </reaction>
</comment>
<dbReference type="GO" id="GO:0016579">
    <property type="term" value="P:protein deubiquitination"/>
    <property type="evidence" value="ECO:0007669"/>
    <property type="project" value="TreeGrafter"/>
</dbReference>
<dbReference type="GO" id="GO:0005737">
    <property type="term" value="C:cytoplasm"/>
    <property type="evidence" value="ECO:0007669"/>
    <property type="project" value="TreeGrafter"/>
</dbReference>
<dbReference type="Pfam" id="PF01088">
    <property type="entry name" value="Peptidase_C12"/>
    <property type="match status" value="1"/>
</dbReference>
<dbReference type="OrthoDB" id="1924260at2759"/>
<dbReference type="InterPro" id="IPR001578">
    <property type="entry name" value="Peptidase_C12_UCH"/>
</dbReference>
<dbReference type="AlphaFoldDB" id="A0A8K0WZW0"/>
<evidence type="ECO:0000256" key="2">
    <source>
        <dbReference type="ARBA" id="ARBA00012759"/>
    </source>
</evidence>
<dbReference type="PROSITE" id="PS52048">
    <property type="entry name" value="UCH_DOMAIN"/>
    <property type="match status" value="1"/>
</dbReference>
<dbReference type="SUPFAM" id="SSF54001">
    <property type="entry name" value="Cysteine proteinases"/>
    <property type="match status" value="1"/>
</dbReference>
<evidence type="ECO:0000259" key="9">
    <source>
        <dbReference type="PROSITE" id="PS52048"/>
    </source>
</evidence>
<comment type="caution">
    <text evidence="10">The sequence shown here is derived from an EMBL/GenBank/DDBJ whole genome shotgun (WGS) entry which is preliminary data.</text>
</comment>
<evidence type="ECO:0000256" key="1">
    <source>
        <dbReference type="ARBA" id="ARBA00000707"/>
    </source>
</evidence>
<evidence type="ECO:0000256" key="6">
    <source>
        <dbReference type="ARBA" id="ARBA00022807"/>
    </source>
</evidence>
<organism evidence="10 11">
    <name type="scientific">Plectosphaerella cucumerina</name>
    <dbReference type="NCBI Taxonomy" id="40658"/>
    <lineage>
        <taxon>Eukaryota</taxon>
        <taxon>Fungi</taxon>
        <taxon>Dikarya</taxon>
        <taxon>Ascomycota</taxon>
        <taxon>Pezizomycotina</taxon>
        <taxon>Sordariomycetes</taxon>
        <taxon>Hypocreomycetidae</taxon>
        <taxon>Glomerellales</taxon>
        <taxon>Plectosphaerellaceae</taxon>
        <taxon>Plectosphaerella</taxon>
    </lineage>
</organism>
<evidence type="ECO:0000256" key="4">
    <source>
        <dbReference type="ARBA" id="ARBA00022786"/>
    </source>
</evidence>
<comment type="similarity">
    <text evidence="7">Belongs to the peptidase C12 family.</text>
</comment>
<dbReference type="GO" id="GO:0006511">
    <property type="term" value="P:ubiquitin-dependent protein catabolic process"/>
    <property type="evidence" value="ECO:0007669"/>
    <property type="project" value="UniProtKB-UniRule"/>
</dbReference>
<evidence type="ECO:0000256" key="5">
    <source>
        <dbReference type="ARBA" id="ARBA00022801"/>
    </source>
</evidence>
<keyword evidence="11" id="KW-1185">Reference proteome</keyword>
<dbReference type="GO" id="GO:0004843">
    <property type="term" value="F:cysteine-type deubiquitinase activity"/>
    <property type="evidence" value="ECO:0007669"/>
    <property type="project" value="UniProtKB-UniRule"/>
</dbReference>
<dbReference type="InterPro" id="IPR038765">
    <property type="entry name" value="Papain-like_cys_pep_sf"/>
</dbReference>
<keyword evidence="4 7" id="KW-0833">Ubl conjugation pathway</keyword>
<keyword evidence="3 7" id="KW-0645">Protease</keyword>
<dbReference type="EC" id="3.4.19.12" evidence="2 7"/>
<feature type="region of interest" description="Disordered" evidence="8">
    <location>
        <begin position="493"/>
        <end position="549"/>
    </location>
</feature>
<keyword evidence="5 7" id="KW-0378">Hydrolase</keyword>
<feature type="compositionally biased region" description="Acidic residues" evidence="8">
    <location>
        <begin position="502"/>
        <end position="519"/>
    </location>
</feature>
<evidence type="ECO:0000313" key="10">
    <source>
        <dbReference type="EMBL" id="KAH7349594.1"/>
    </source>
</evidence>
<feature type="active site" description="Proton donor" evidence="7">
    <location>
        <position position="278"/>
    </location>
</feature>
<feature type="active site" description="Nucleophile" evidence="7">
    <location>
        <position position="174"/>
    </location>
</feature>
<feature type="domain" description="UCH catalytic" evidence="9">
    <location>
        <begin position="93"/>
        <end position="338"/>
    </location>
</feature>
<evidence type="ECO:0000256" key="7">
    <source>
        <dbReference type="PROSITE-ProRule" id="PRU01393"/>
    </source>
</evidence>
<dbReference type="EMBL" id="JAGPXD010000006">
    <property type="protein sequence ID" value="KAH7349594.1"/>
    <property type="molecule type" value="Genomic_DNA"/>
</dbReference>
<feature type="compositionally biased region" description="Low complexity" evidence="8">
    <location>
        <begin position="520"/>
        <end position="530"/>
    </location>
</feature>
<proteinExistence type="inferred from homology"/>